<dbReference type="EMBL" id="AP004891">
    <property type="protein sequence ID" value="BAD15978.1"/>
    <property type="molecule type" value="Genomic_DNA"/>
</dbReference>
<dbReference type="Proteomes" id="UP000000763">
    <property type="component" value="Chromosome 2"/>
</dbReference>
<evidence type="ECO:0000313" key="2">
    <source>
        <dbReference type="EMBL" id="BAD15978.1"/>
    </source>
</evidence>
<dbReference type="AlphaFoldDB" id="Q6Z6R7"/>
<protein>
    <submittedName>
        <fullName evidence="2">Uncharacterized protein</fullName>
    </submittedName>
</protein>
<organism evidence="2 3">
    <name type="scientific">Oryza sativa subsp. japonica</name>
    <name type="common">Rice</name>
    <dbReference type="NCBI Taxonomy" id="39947"/>
    <lineage>
        <taxon>Eukaryota</taxon>
        <taxon>Viridiplantae</taxon>
        <taxon>Streptophyta</taxon>
        <taxon>Embryophyta</taxon>
        <taxon>Tracheophyta</taxon>
        <taxon>Spermatophyta</taxon>
        <taxon>Magnoliopsida</taxon>
        <taxon>Liliopsida</taxon>
        <taxon>Poales</taxon>
        <taxon>Poaceae</taxon>
        <taxon>BOP clade</taxon>
        <taxon>Oryzoideae</taxon>
        <taxon>Oryzeae</taxon>
        <taxon>Oryzinae</taxon>
        <taxon>Oryza</taxon>
        <taxon>Oryza sativa</taxon>
    </lineage>
</organism>
<sequence>MDSSDQGWAKPRQNPMAAVASVTSRAAVVDVPDVFNIVVFLDVLGGLGHRLILMKFGK</sequence>
<evidence type="ECO:0000256" key="1">
    <source>
        <dbReference type="SAM" id="Phobius"/>
    </source>
</evidence>
<reference evidence="3" key="1">
    <citation type="journal article" date="2005" name="Nature">
        <title>The map-based sequence of the rice genome.</title>
        <authorList>
            <consortium name="International rice genome sequencing project (IRGSP)"/>
            <person name="Matsumoto T."/>
            <person name="Wu J."/>
            <person name="Kanamori H."/>
            <person name="Katayose Y."/>
            <person name="Fujisawa M."/>
            <person name="Namiki N."/>
            <person name="Mizuno H."/>
            <person name="Yamamoto K."/>
            <person name="Antonio B.A."/>
            <person name="Baba T."/>
            <person name="Sakata K."/>
            <person name="Nagamura Y."/>
            <person name="Aoki H."/>
            <person name="Arikawa K."/>
            <person name="Arita K."/>
            <person name="Bito T."/>
            <person name="Chiden Y."/>
            <person name="Fujitsuka N."/>
            <person name="Fukunaka R."/>
            <person name="Hamada M."/>
            <person name="Harada C."/>
            <person name="Hayashi A."/>
            <person name="Hijishita S."/>
            <person name="Honda M."/>
            <person name="Hosokawa S."/>
            <person name="Ichikawa Y."/>
            <person name="Idonuma A."/>
            <person name="Iijima M."/>
            <person name="Ikeda M."/>
            <person name="Ikeno M."/>
            <person name="Ito K."/>
            <person name="Ito S."/>
            <person name="Ito T."/>
            <person name="Ito Y."/>
            <person name="Ito Y."/>
            <person name="Iwabuchi A."/>
            <person name="Kamiya K."/>
            <person name="Karasawa W."/>
            <person name="Kurita K."/>
            <person name="Katagiri S."/>
            <person name="Kikuta A."/>
            <person name="Kobayashi H."/>
            <person name="Kobayashi N."/>
            <person name="Machita K."/>
            <person name="Maehara T."/>
            <person name="Masukawa M."/>
            <person name="Mizubayashi T."/>
            <person name="Mukai Y."/>
            <person name="Nagasaki H."/>
            <person name="Nagata Y."/>
            <person name="Naito S."/>
            <person name="Nakashima M."/>
            <person name="Nakama Y."/>
            <person name="Nakamichi Y."/>
            <person name="Nakamura M."/>
            <person name="Meguro A."/>
            <person name="Negishi M."/>
            <person name="Ohta I."/>
            <person name="Ohta T."/>
            <person name="Okamoto M."/>
            <person name="Ono N."/>
            <person name="Saji S."/>
            <person name="Sakaguchi M."/>
            <person name="Sakai K."/>
            <person name="Shibata M."/>
            <person name="Shimokawa T."/>
            <person name="Song J."/>
            <person name="Takazaki Y."/>
            <person name="Terasawa K."/>
            <person name="Tsugane M."/>
            <person name="Tsuji K."/>
            <person name="Ueda S."/>
            <person name="Waki K."/>
            <person name="Yamagata H."/>
            <person name="Yamamoto M."/>
            <person name="Yamamoto S."/>
            <person name="Yamane H."/>
            <person name="Yoshiki S."/>
            <person name="Yoshihara R."/>
            <person name="Yukawa K."/>
            <person name="Zhong H."/>
            <person name="Yano M."/>
            <person name="Yuan Q."/>
            <person name="Ouyang S."/>
            <person name="Liu J."/>
            <person name="Jones K.M."/>
            <person name="Gansberger K."/>
            <person name="Moffat K."/>
            <person name="Hill J."/>
            <person name="Bera J."/>
            <person name="Fadrosh D."/>
            <person name="Jin S."/>
            <person name="Johri S."/>
            <person name="Kim M."/>
            <person name="Overton L."/>
            <person name="Reardon M."/>
            <person name="Tsitrin T."/>
            <person name="Vuong H."/>
            <person name="Weaver B."/>
            <person name="Ciecko A."/>
            <person name="Tallon L."/>
            <person name="Jackson J."/>
            <person name="Pai G."/>
            <person name="Aken S.V."/>
            <person name="Utterback T."/>
            <person name="Reidmuller S."/>
            <person name="Feldblyum T."/>
            <person name="Hsiao J."/>
            <person name="Zismann V."/>
            <person name="Iobst S."/>
            <person name="de Vazeille A.R."/>
            <person name="Buell C.R."/>
            <person name="Ying K."/>
            <person name="Li Y."/>
            <person name="Lu T."/>
            <person name="Huang Y."/>
            <person name="Zhao Q."/>
            <person name="Feng Q."/>
            <person name="Zhang L."/>
            <person name="Zhu J."/>
            <person name="Weng Q."/>
            <person name="Mu J."/>
            <person name="Lu Y."/>
            <person name="Fan D."/>
            <person name="Liu Y."/>
            <person name="Guan J."/>
            <person name="Zhang Y."/>
            <person name="Yu S."/>
            <person name="Liu X."/>
            <person name="Zhang Y."/>
            <person name="Hong G."/>
            <person name="Han B."/>
            <person name="Choisne N."/>
            <person name="Demange N."/>
            <person name="Orjeda G."/>
            <person name="Samain S."/>
            <person name="Cattolico L."/>
            <person name="Pelletier E."/>
            <person name="Couloux A."/>
            <person name="Segurens B."/>
            <person name="Wincker P."/>
            <person name="D'Hont A."/>
            <person name="Scarpelli C."/>
            <person name="Weissenbach J."/>
            <person name="Salanoubat M."/>
            <person name="Quetier F."/>
            <person name="Yu Y."/>
            <person name="Kim H.R."/>
            <person name="Rambo T."/>
            <person name="Currie J."/>
            <person name="Collura K."/>
            <person name="Luo M."/>
            <person name="Yang T."/>
            <person name="Ammiraju J.S.S."/>
            <person name="Engler F."/>
            <person name="Soderlund C."/>
            <person name="Wing R.A."/>
            <person name="Palmer L.E."/>
            <person name="de la Bastide M."/>
            <person name="Spiegel L."/>
            <person name="Nascimento L."/>
            <person name="Zutavern T."/>
            <person name="O'Shaughnessy A."/>
            <person name="Dike S."/>
            <person name="Dedhia N."/>
            <person name="Preston R."/>
            <person name="Balija V."/>
            <person name="McCombie W.R."/>
            <person name="Chow T."/>
            <person name="Chen H."/>
            <person name="Chung M."/>
            <person name="Chen C."/>
            <person name="Shaw J."/>
            <person name="Wu H."/>
            <person name="Hsiao K."/>
            <person name="Chao Y."/>
            <person name="Chu M."/>
            <person name="Cheng C."/>
            <person name="Hour A."/>
            <person name="Lee P."/>
            <person name="Lin S."/>
            <person name="Lin Y."/>
            <person name="Liou J."/>
            <person name="Liu S."/>
            <person name="Hsing Y."/>
            <person name="Raghuvanshi S."/>
            <person name="Mohanty A."/>
            <person name="Bharti A.K."/>
            <person name="Gaur A."/>
            <person name="Gupta V."/>
            <person name="Kumar D."/>
            <person name="Ravi V."/>
            <person name="Vij S."/>
            <person name="Kapur A."/>
            <person name="Khurana P."/>
            <person name="Khurana P."/>
            <person name="Khurana J.P."/>
            <person name="Tyagi A.K."/>
            <person name="Gaikwad K."/>
            <person name="Singh A."/>
            <person name="Dalal V."/>
            <person name="Srivastava S."/>
            <person name="Dixit A."/>
            <person name="Pal A.K."/>
            <person name="Ghazi I.A."/>
            <person name="Yadav M."/>
            <person name="Pandit A."/>
            <person name="Bhargava A."/>
            <person name="Sureshbabu K."/>
            <person name="Batra K."/>
            <person name="Sharma T.R."/>
            <person name="Mohapatra T."/>
            <person name="Singh N.K."/>
            <person name="Messing J."/>
            <person name="Nelson A.B."/>
            <person name="Fuks G."/>
            <person name="Kavchok S."/>
            <person name="Keizer G."/>
            <person name="Linton E."/>
            <person name="Llaca V."/>
            <person name="Song R."/>
            <person name="Tanyolac B."/>
            <person name="Young S."/>
            <person name="Ho-Il K."/>
            <person name="Hahn J.H."/>
            <person name="Sangsakoo G."/>
            <person name="Vanavichit A."/>
            <person name="de Mattos Luiz.A.T."/>
            <person name="Zimmer P.D."/>
            <person name="Malone G."/>
            <person name="Dellagostin O."/>
            <person name="de Oliveira A.C."/>
            <person name="Bevan M."/>
            <person name="Bancroft I."/>
            <person name="Minx P."/>
            <person name="Cordum H."/>
            <person name="Wilson R."/>
            <person name="Cheng Z."/>
            <person name="Jin W."/>
            <person name="Jiang J."/>
            <person name="Leong S.A."/>
            <person name="Iwama H."/>
            <person name="Gojobori T."/>
            <person name="Itoh T."/>
            <person name="Niimura Y."/>
            <person name="Fujii Y."/>
            <person name="Habara T."/>
            <person name="Sakai H."/>
            <person name="Sato Y."/>
            <person name="Wilson G."/>
            <person name="Kumar K."/>
            <person name="McCouch S."/>
            <person name="Juretic N."/>
            <person name="Hoen D."/>
            <person name="Wright S."/>
            <person name="Bruskiewich R."/>
            <person name="Bureau T."/>
            <person name="Miyao A."/>
            <person name="Hirochika H."/>
            <person name="Nishikawa T."/>
            <person name="Kadowaki K."/>
            <person name="Sugiura M."/>
            <person name="Burr B."/>
            <person name="Sasaki T."/>
        </authorList>
    </citation>
    <scope>NUCLEOTIDE SEQUENCE [LARGE SCALE GENOMIC DNA]</scope>
    <source>
        <strain evidence="3">cv. Nipponbare</strain>
    </source>
</reference>
<accession>Q6Z6R7</accession>
<reference evidence="3" key="2">
    <citation type="journal article" date="2008" name="Nucleic Acids Res.">
        <title>The rice annotation project database (RAP-DB): 2008 update.</title>
        <authorList>
            <consortium name="The rice annotation project (RAP)"/>
        </authorList>
    </citation>
    <scope>GENOME REANNOTATION</scope>
    <source>
        <strain evidence="3">cv. Nipponbare</strain>
    </source>
</reference>
<name>Q6Z6R7_ORYSJ</name>
<keyword evidence="1" id="KW-1133">Transmembrane helix</keyword>
<gene>
    <name evidence="2" type="primary">P0705A04.16</name>
</gene>
<proteinExistence type="predicted"/>
<evidence type="ECO:0000313" key="3">
    <source>
        <dbReference type="Proteomes" id="UP000000763"/>
    </source>
</evidence>
<keyword evidence="1" id="KW-0812">Transmembrane</keyword>
<keyword evidence="1" id="KW-0472">Membrane</keyword>
<feature type="transmembrane region" description="Helical" evidence="1">
    <location>
        <begin position="34"/>
        <end position="53"/>
    </location>
</feature>